<dbReference type="Proteomes" id="UP001152803">
    <property type="component" value="Unassembled WGS sequence"/>
</dbReference>
<protein>
    <submittedName>
        <fullName evidence="2">Uncharacterized protein</fullName>
    </submittedName>
</protein>
<feature type="compositionally biased region" description="Polar residues" evidence="1">
    <location>
        <begin position="253"/>
        <end position="267"/>
    </location>
</feature>
<comment type="caution">
    <text evidence="2">The sequence shown here is derived from an EMBL/GenBank/DDBJ whole genome shotgun (WGS) entry which is preliminary data.</text>
</comment>
<evidence type="ECO:0000313" key="3">
    <source>
        <dbReference type="Proteomes" id="UP001152803"/>
    </source>
</evidence>
<feature type="compositionally biased region" description="Low complexity" evidence="1">
    <location>
        <begin position="271"/>
        <end position="282"/>
    </location>
</feature>
<gene>
    <name evidence="2" type="ORF">COCON_G00154110</name>
</gene>
<keyword evidence="3" id="KW-1185">Reference proteome</keyword>
<evidence type="ECO:0000313" key="2">
    <source>
        <dbReference type="EMBL" id="KAJ8262954.1"/>
    </source>
</evidence>
<sequence length="409" mass="44831">MRHIHMEIAHLRKEPSAELPAQEGALPGGGQTEDVTSGTELEAEPAMGTESLRPFGEEEIKLQKVYQLSIFSQRRGLVDPPEGHRVLRSGVKRALEEPIPDHKRPHLAGQGDDMDSEVLCGPGQPLSPAGGSGMEHREGTPPHTPNLQSARTSLPGRRPALHNHHRPLPDAQAPLSPKYQLLSDSHPAHSPKYQPLSDPHHAHSPKYQPLSDPSLTLSPKYQALSDPHPALSPKYQPLTDPHPALSPKYQPLSDPQASMSPRSQSLSPKYHPLLDPHSPLSLKYQPDPSITLTPLSPQNTSRSPTPHSLQNTSLTPNIHSLQNTTSPWWTPRPHCLPGTLLCVIRNPRSPLDPCPRTILVPLRPTTPRPQPPCPGLRPLQRAAVRVSPLVTMERRTAPTGARTQRPSPI</sequence>
<organism evidence="2 3">
    <name type="scientific">Conger conger</name>
    <name type="common">Conger eel</name>
    <name type="synonym">Muraena conger</name>
    <dbReference type="NCBI Taxonomy" id="82655"/>
    <lineage>
        <taxon>Eukaryota</taxon>
        <taxon>Metazoa</taxon>
        <taxon>Chordata</taxon>
        <taxon>Craniata</taxon>
        <taxon>Vertebrata</taxon>
        <taxon>Euteleostomi</taxon>
        <taxon>Actinopterygii</taxon>
        <taxon>Neopterygii</taxon>
        <taxon>Teleostei</taxon>
        <taxon>Anguilliformes</taxon>
        <taxon>Congridae</taxon>
        <taxon>Conger</taxon>
    </lineage>
</organism>
<name>A0A9Q1D9N8_CONCO</name>
<accession>A0A9Q1D9N8</accession>
<feature type="compositionally biased region" description="Basic and acidic residues" evidence="1">
    <location>
        <begin position="93"/>
        <end position="102"/>
    </location>
</feature>
<feature type="region of interest" description="Disordered" evidence="1">
    <location>
        <begin position="91"/>
        <end position="318"/>
    </location>
</feature>
<reference evidence="2" key="1">
    <citation type="journal article" date="2023" name="Science">
        <title>Genome structures resolve the early diversification of teleost fishes.</title>
        <authorList>
            <person name="Parey E."/>
            <person name="Louis A."/>
            <person name="Montfort J."/>
            <person name="Bouchez O."/>
            <person name="Roques C."/>
            <person name="Iampietro C."/>
            <person name="Lluch J."/>
            <person name="Castinel A."/>
            <person name="Donnadieu C."/>
            <person name="Desvignes T."/>
            <person name="Floi Bucao C."/>
            <person name="Jouanno E."/>
            <person name="Wen M."/>
            <person name="Mejri S."/>
            <person name="Dirks R."/>
            <person name="Jansen H."/>
            <person name="Henkel C."/>
            <person name="Chen W.J."/>
            <person name="Zahm M."/>
            <person name="Cabau C."/>
            <person name="Klopp C."/>
            <person name="Thompson A.W."/>
            <person name="Robinson-Rechavi M."/>
            <person name="Braasch I."/>
            <person name="Lecointre G."/>
            <person name="Bobe J."/>
            <person name="Postlethwait J.H."/>
            <person name="Berthelot C."/>
            <person name="Roest Crollius H."/>
            <person name="Guiguen Y."/>
        </authorList>
    </citation>
    <scope>NUCLEOTIDE SEQUENCE</scope>
    <source>
        <strain evidence="2">Concon-B</strain>
    </source>
</reference>
<proteinExistence type="predicted"/>
<feature type="region of interest" description="Disordered" evidence="1">
    <location>
        <begin position="10"/>
        <end position="37"/>
    </location>
</feature>
<feature type="region of interest" description="Disordered" evidence="1">
    <location>
        <begin position="385"/>
        <end position="409"/>
    </location>
</feature>
<dbReference type="AlphaFoldDB" id="A0A9Q1D9N8"/>
<dbReference type="OrthoDB" id="8625101at2759"/>
<feature type="compositionally biased region" description="Polar residues" evidence="1">
    <location>
        <begin position="288"/>
        <end position="318"/>
    </location>
</feature>
<dbReference type="EMBL" id="JAFJMO010000011">
    <property type="protein sequence ID" value="KAJ8262954.1"/>
    <property type="molecule type" value="Genomic_DNA"/>
</dbReference>
<evidence type="ECO:0000256" key="1">
    <source>
        <dbReference type="SAM" id="MobiDB-lite"/>
    </source>
</evidence>